<gene>
    <name evidence="1" type="ORF">C3H57_09735</name>
</gene>
<dbReference type="RefSeq" id="WP_126232552.1">
    <property type="nucleotide sequence ID" value="NZ_PRBV01000024.1"/>
</dbReference>
<organism evidence="1 2">
    <name type="scientific">Campylobacter jejuni</name>
    <dbReference type="NCBI Taxonomy" id="197"/>
    <lineage>
        <taxon>Bacteria</taxon>
        <taxon>Pseudomonadati</taxon>
        <taxon>Campylobacterota</taxon>
        <taxon>Epsilonproteobacteria</taxon>
        <taxon>Campylobacterales</taxon>
        <taxon>Campylobacteraceae</taxon>
        <taxon>Campylobacter</taxon>
    </lineage>
</organism>
<reference evidence="1 2" key="1">
    <citation type="journal article" date="2019" name="Appl. Environ. Microbiol.">
        <title>Population genetics and characterization of Campylobacter jejuni isolates in western jackdaws and game birds in Finland.</title>
        <authorList>
            <person name="Kovanen S."/>
            <person name="Rossi M."/>
            <person name="Pohja-Mykra M."/>
            <person name="Nieminen T."/>
            <person name="Raunio-Saarnisto M."/>
            <person name="Sauvala M."/>
            <person name="Fredriksson-Ahomaa M."/>
            <person name="Hanninen M.L."/>
            <person name="Kivisto R."/>
        </authorList>
    </citation>
    <scope>NUCLEOTIDE SEQUENCE [LARGE SCALE GENOMIC DNA]</scope>
    <source>
        <strain evidence="1 2">CB313</strain>
    </source>
</reference>
<evidence type="ECO:0000313" key="1">
    <source>
        <dbReference type="EMBL" id="RTJ78002.1"/>
    </source>
</evidence>
<sequence>MTIADKKFENELRCIFNLEDNFQSNKHIVLKGLDYEVVLKFQVGYKTKMLKSGKRQVKTFMKNQFTKTIQAFDVVVFNLNRKNIDSVNKLDTTTLVNPIYGEVECNSDKLNHLNGSVLFTMEDKCVKVYRYQGDIVSDEEIEEVIRELNL</sequence>
<dbReference type="EMBL" id="PRBV01000024">
    <property type="protein sequence ID" value="RTJ78002.1"/>
    <property type="molecule type" value="Genomic_DNA"/>
</dbReference>
<dbReference type="AlphaFoldDB" id="A0A431E9C0"/>
<evidence type="ECO:0000313" key="2">
    <source>
        <dbReference type="Proteomes" id="UP000288507"/>
    </source>
</evidence>
<accession>A0A431E9C0</accession>
<name>A0A431E9C0_CAMJU</name>
<comment type="caution">
    <text evidence="1">The sequence shown here is derived from an EMBL/GenBank/DDBJ whole genome shotgun (WGS) entry which is preliminary data.</text>
</comment>
<proteinExistence type="predicted"/>
<protein>
    <submittedName>
        <fullName evidence="1">Uncharacterized protein</fullName>
    </submittedName>
</protein>
<dbReference type="Proteomes" id="UP000288507">
    <property type="component" value="Unassembled WGS sequence"/>
</dbReference>